<evidence type="ECO:0000313" key="1">
    <source>
        <dbReference type="EMBL" id="GJT48632.1"/>
    </source>
</evidence>
<evidence type="ECO:0008006" key="3">
    <source>
        <dbReference type="Google" id="ProtNLM"/>
    </source>
</evidence>
<keyword evidence="2" id="KW-1185">Reference proteome</keyword>
<reference evidence="1" key="2">
    <citation type="submission" date="2022-01" db="EMBL/GenBank/DDBJ databases">
        <authorList>
            <person name="Yamashiro T."/>
            <person name="Shiraishi A."/>
            <person name="Satake H."/>
            <person name="Nakayama K."/>
        </authorList>
    </citation>
    <scope>NUCLEOTIDE SEQUENCE</scope>
</reference>
<dbReference type="EMBL" id="BQNB010016170">
    <property type="protein sequence ID" value="GJT48632.1"/>
    <property type="molecule type" value="Genomic_DNA"/>
</dbReference>
<name>A0ABQ5ECQ2_9ASTR</name>
<organism evidence="1 2">
    <name type="scientific">Tanacetum coccineum</name>
    <dbReference type="NCBI Taxonomy" id="301880"/>
    <lineage>
        <taxon>Eukaryota</taxon>
        <taxon>Viridiplantae</taxon>
        <taxon>Streptophyta</taxon>
        <taxon>Embryophyta</taxon>
        <taxon>Tracheophyta</taxon>
        <taxon>Spermatophyta</taxon>
        <taxon>Magnoliopsida</taxon>
        <taxon>eudicotyledons</taxon>
        <taxon>Gunneridae</taxon>
        <taxon>Pentapetalae</taxon>
        <taxon>asterids</taxon>
        <taxon>campanulids</taxon>
        <taxon>Asterales</taxon>
        <taxon>Asteraceae</taxon>
        <taxon>Asteroideae</taxon>
        <taxon>Anthemideae</taxon>
        <taxon>Anthemidinae</taxon>
        <taxon>Tanacetum</taxon>
    </lineage>
</organism>
<dbReference type="Proteomes" id="UP001151760">
    <property type="component" value="Unassembled WGS sequence"/>
</dbReference>
<evidence type="ECO:0000313" key="2">
    <source>
        <dbReference type="Proteomes" id="UP001151760"/>
    </source>
</evidence>
<sequence length="84" mass="9668">MAVFEKYRVTFQITNSRKAIEEMLRVVRIGVVVETIFELVSILEPGKLAKIDKDAILVDVVRKLAQLRNEVEAERLGYRNSGEY</sequence>
<reference evidence="1" key="1">
    <citation type="journal article" date="2022" name="Int. J. Mol. Sci.">
        <title>Draft Genome of Tanacetum Coccineum: Genomic Comparison of Closely Related Tanacetum-Family Plants.</title>
        <authorList>
            <person name="Yamashiro T."/>
            <person name="Shiraishi A."/>
            <person name="Nakayama K."/>
            <person name="Satake H."/>
        </authorList>
    </citation>
    <scope>NUCLEOTIDE SEQUENCE</scope>
</reference>
<gene>
    <name evidence="1" type="ORF">Tco_0974789</name>
</gene>
<accession>A0ABQ5ECQ2</accession>
<proteinExistence type="predicted"/>
<comment type="caution">
    <text evidence="1">The sequence shown here is derived from an EMBL/GenBank/DDBJ whole genome shotgun (WGS) entry which is preliminary data.</text>
</comment>
<protein>
    <recommendedName>
        <fullName evidence="3">ACT domain-containing protein</fullName>
    </recommendedName>
</protein>